<dbReference type="InterPro" id="IPR000058">
    <property type="entry name" value="Znf_AN1"/>
</dbReference>
<keyword evidence="9" id="KW-0862">Zinc</keyword>
<dbReference type="OrthoDB" id="428577at2759"/>
<dbReference type="GO" id="GO:0005840">
    <property type="term" value="C:ribosome"/>
    <property type="evidence" value="ECO:0007669"/>
    <property type="project" value="UniProtKB-KW"/>
</dbReference>
<dbReference type="PROSITE" id="PS00299">
    <property type="entry name" value="UBIQUITIN_1"/>
    <property type="match status" value="2"/>
</dbReference>
<dbReference type="Pfam" id="PF00240">
    <property type="entry name" value="ubiquitin"/>
    <property type="match status" value="2"/>
</dbReference>
<keyword evidence="5" id="KW-0963">Cytoplasm</keyword>
<keyword evidence="6" id="KW-1017">Isopeptide bond</keyword>
<evidence type="ECO:0000259" key="13">
    <source>
        <dbReference type="PROSITE" id="PS50053"/>
    </source>
</evidence>
<evidence type="ECO:0000256" key="5">
    <source>
        <dbReference type="ARBA" id="ARBA00022490"/>
    </source>
</evidence>
<gene>
    <name evidence="14" type="ORF">FA09DRAFT_299615</name>
</gene>
<evidence type="ECO:0000256" key="1">
    <source>
        <dbReference type="ARBA" id="ARBA00004123"/>
    </source>
</evidence>
<comment type="similarity">
    <text evidence="3">In the N-terminal section; belongs to the ubiquitin family.</text>
</comment>
<organism evidence="14 15">
    <name type="scientific">Tilletiopsis washingtonensis</name>
    <dbReference type="NCBI Taxonomy" id="58919"/>
    <lineage>
        <taxon>Eukaryota</taxon>
        <taxon>Fungi</taxon>
        <taxon>Dikarya</taxon>
        <taxon>Basidiomycota</taxon>
        <taxon>Ustilaginomycotina</taxon>
        <taxon>Exobasidiomycetes</taxon>
        <taxon>Entylomatales</taxon>
        <taxon>Entylomatales incertae sedis</taxon>
        <taxon>Tilletiopsis</taxon>
    </lineage>
</organism>
<dbReference type="GO" id="GO:0005634">
    <property type="term" value="C:nucleus"/>
    <property type="evidence" value="ECO:0007669"/>
    <property type="project" value="UniProtKB-SubCell"/>
</dbReference>
<dbReference type="EMBL" id="KZ819298">
    <property type="protein sequence ID" value="PWN96768.1"/>
    <property type="molecule type" value="Genomic_DNA"/>
</dbReference>
<dbReference type="InterPro" id="IPR000626">
    <property type="entry name" value="Ubiquitin-like_dom"/>
</dbReference>
<dbReference type="PANTHER" id="PTHR10666">
    <property type="entry name" value="UBIQUITIN"/>
    <property type="match status" value="1"/>
</dbReference>
<dbReference type="GO" id="GO:0005737">
    <property type="term" value="C:cytoplasm"/>
    <property type="evidence" value="ECO:0007669"/>
    <property type="project" value="UniProtKB-SubCell"/>
</dbReference>
<dbReference type="Pfam" id="PF01428">
    <property type="entry name" value="zf-AN1"/>
    <property type="match status" value="1"/>
</dbReference>
<feature type="domain" description="Ubiquitin-like" evidence="13">
    <location>
        <begin position="77"/>
        <end position="152"/>
    </location>
</feature>
<proteinExistence type="inferred from homology"/>
<keyword evidence="15" id="KW-1185">Reference proteome</keyword>
<dbReference type="InterPro" id="IPR019956">
    <property type="entry name" value="Ubiquitin_dom"/>
</dbReference>
<evidence type="ECO:0000256" key="10">
    <source>
        <dbReference type="ARBA" id="ARBA00022980"/>
    </source>
</evidence>
<keyword evidence="12" id="KW-0687">Ribonucleoprotein</keyword>
<dbReference type="PRINTS" id="PR00348">
    <property type="entry name" value="UBIQUITIN"/>
</dbReference>
<accession>A0A316Z725</accession>
<evidence type="ECO:0000313" key="15">
    <source>
        <dbReference type="Proteomes" id="UP000245946"/>
    </source>
</evidence>
<dbReference type="InterPro" id="IPR050158">
    <property type="entry name" value="Ubiquitin_ubiquitin-like"/>
</dbReference>
<dbReference type="InterPro" id="IPR035896">
    <property type="entry name" value="AN1-like_Znf"/>
</dbReference>
<dbReference type="PROSITE" id="PS50053">
    <property type="entry name" value="UBIQUITIN_2"/>
    <property type="match status" value="2"/>
</dbReference>
<comment type="similarity">
    <text evidence="4">In the C-terminal section; belongs to the eukaryotic ribosomal protein eS31 family.</text>
</comment>
<evidence type="ECO:0000256" key="11">
    <source>
        <dbReference type="ARBA" id="ARBA00023242"/>
    </source>
</evidence>
<keyword evidence="11" id="KW-0539">Nucleus</keyword>
<dbReference type="Gene3D" id="4.10.1110.10">
    <property type="entry name" value="AN1-like Zinc finger"/>
    <property type="match status" value="1"/>
</dbReference>
<evidence type="ECO:0000313" key="14">
    <source>
        <dbReference type="EMBL" id="PWN96768.1"/>
    </source>
</evidence>
<dbReference type="RefSeq" id="XP_025597047.1">
    <property type="nucleotide sequence ID" value="XM_025740294.1"/>
</dbReference>
<name>A0A316Z725_9BASI</name>
<dbReference type="GO" id="GO:1990904">
    <property type="term" value="C:ribonucleoprotein complex"/>
    <property type="evidence" value="ECO:0007669"/>
    <property type="project" value="UniProtKB-KW"/>
</dbReference>
<dbReference type="GeneID" id="37267840"/>
<dbReference type="SMART" id="SM00154">
    <property type="entry name" value="ZnF_AN1"/>
    <property type="match status" value="1"/>
</dbReference>
<evidence type="ECO:0000256" key="9">
    <source>
        <dbReference type="ARBA" id="ARBA00022833"/>
    </source>
</evidence>
<dbReference type="Proteomes" id="UP000245946">
    <property type="component" value="Unassembled WGS sequence"/>
</dbReference>
<evidence type="ECO:0000256" key="4">
    <source>
        <dbReference type="ARBA" id="ARBA00009891"/>
    </source>
</evidence>
<dbReference type="AlphaFoldDB" id="A0A316Z725"/>
<dbReference type="Gene3D" id="3.10.20.90">
    <property type="entry name" value="Phosphatidylinositol 3-kinase Catalytic Subunit, Chain A, domain 1"/>
    <property type="match status" value="2"/>
</dbReference>
<dbReference type="FunFam" id="3.10.20.90:FF:000008">
    <property type="entry name" value="Ubiquitin-40S ribosomal protein S27a"/>
    <property type="match status" value="1"/>
</dbReference>
<dbReference type="InterPro" id="IPR029071">
    <property type="entry name" value="Ubiquitin-like_domsf"/>
</dbReference>
<evidence type="ECO:0000256" key="2">
    <source>
        <dbReference type="ARBA" id="ARBA00004496"/>
    </source>
</evidence>
<dbReference type="GO" id="GO:0008270">
    <property type="term" value="F:zinc ion binding"/>
    <property type="evidence" value="ECO:0007669"/>
    <property type="project" value="UniProtKB-KW"/>
</dbReference>
<reference evidence="14 15" key="1">
    <citation type="journal article" date="2018" name="Mol. Biol. Evol.">
        <title>Broad Genomic Sampling Reveals a Smut Pathogenic Ancestry of the Fungal Clade Ustilaginomycotina.</title>
        <authorList>
            <person name="Kijpornyongpan T."/>
            <person name="Mondo S.J."/>
            <person name="Barry K."/>
            <person name="Sandor L."/>
            <person name="Lee J."/>
            <person name="Lipzen A."/>
            <person name="Pangilinan J."/>
            <person name="LaButti K."/>
            <person name="Hainaut M."/>
            <person name="Henrissat B."/>
            <person name="Grigoriev I.V."/>
            <person name="Spatafora J.W."/>
            <person name="Aime M.C."/>
        </authorList>
    </citation>
    <scope>NUCLEOTIDE SEQUENCE [LARGE SCALE GENOMIC DNA]</scope>
    <source>
        <strain evidence="14 15">MCA 4186</strain>
    </source>
</reference>
<keyword evidence="8" id="KW-0863">Zinc-finger</keyword>
<keyword evidence="10" id="KW-0689">Ribosomal protein</keyword>
<evidence type="ECO:0000256" key="3">
    <source>
        <dbReference type="ARBA" id="ARBA00008373"/>
    </source>
</evidence>
<dbReference type="SMART" id="SM00213">
    <property type="entry name" value="UBQ"/>
    <property type="match status" value="2"/>
</dbReference>
<dbReference type="GO" id="GO:0031386">
    <property type="term" value="F:protein tag activity"/>
    <property type="evidence" value="ECO:0007669"/>
    <property type="project" value="UniProtKB-ARBA"/>
</dbReference>
<evidence type="ECO:0000256" key="7">
    <source>
        <dbReference type="ARBA" id="ARBA00022723"/>
    </source>
</evidence>
<feature type="domain" description="Ubiquitin-like" evidence="13">
    <location>
        <begin position="1"/>
        <end position="76"/>
    </location>
</feature>
<sequence length="228" mass="25150">MQIFVKTLTGKTITLEVESSDTIDNVKAKIQDKEGIPPDQQRLIFAGKQLEDGRTLSDYNIQKESTLHLVLRLRGGMQIFVKTLTGKTITLEVESSDTIDNVKAKIQDKEGIPPDQQRLIFAGKQLEDGRTLSDYNIQKESTLHLVLRLRGGGKQRCKAGAGTEGQCKDAAMKLAGACPHCTLVFCGKHRLPETHACVEQEAVKNKAFLALKQKLEGERTTGNRGLAH</sequence>
<protein>
    <submittedName>
        <fullName evidence="14">Putative polyubiquitin</fullName>
    </submittedName>
</protein>
<comment type="subcellular location">
    <subcellularLocation>
        <location evidence="2">Cytoplasm</location>
    </subcellularLocation>
    <subcellularLocation>
        <location evidence="1">Nucleus</location>
    </subcellularLocation>
</comment>
<dbReference type="CDD" id="cd01803">
    <property type="entry name" value="Ubl_ubiquitin"/>
    <property type="match status" value="2"/>
</dbReference>
<keyword evidence="7" id="KW-0479">Metal-binding</keyword>
<dbReference type="SUPFAM" id="SSF118310">
    <property type="entry name" value="AN1-like Zinc finger"/>
    <property type="match status" value="1"/>
</dbReference>
<evidence type="ECO:0000256" key="12">
    <source>
        <dbReference type="ARBA" id="ARBA00023274"/>
    </source>
</evidence>
<evidence type="ECO:0000256" key="8">
    <source>
        <dbReference type="ARBA" id="ARBA00022771"/>
    </source>
</evidence>
<dbReference type="STRING" id="58919.A0A316Z725"/>
<dbReference type="SUPFAM" id="SSF54236">
    <property type="entry name" value="Ubiquitin-like"/>
    <property type="match status" value="2"/>
</dbReference>
<dbReference type="FunFam" id="3.10.20.90:FF:000014">
    <property type="entry name" value="Ubiquitin-60S ribosomal L40 fusion"/>
    <property type="match status" value="1"/>
</dbReference>
<dbReference type="GO" id="GO:0003735">
    <property type="term" value="F:structural constituent of ribosome"/>
    <property type="evidence" value="ECO:0007669"/>
    <property type="project" value="UniProtKB-ARBA"/>
</dbReference>
<evidence type="ECO:0000256" key="6">
    <source>
        <dbReference type="ARBA" id="ARBA00022499"/>
    </source>
</evidence>
<dbReference type="InterPro" id="IPR019954">
    <property type="entry name" value="Ubiquitin_CS"/>
</dbReference>